<dbReference type="EMBL" id="JASBWR010000088">
    <property type="protein sequence ID" value="KAJ9097115.1"/>
    <property type="molecule type" value="Genomic_DNA"/>
</dbReference>
<reference evidence="1" key="1">
    <citation type="submission" date="2023-04" db="EMBL/GenBank/DDBJ databases">
        <title>Draft Genome sequencing of Naganishia species isolated from polar environments using Oxford Nanopore Technology.</title>
        <authorList>
            <person name="Leo P."/>
            <person name="Venkateswaran K."/>
        </authorList>
    </citation>
    <scope>NUCLEOTIDE SEQUENCE</scope>
    <source>
        <strain evidence="1">MNA-CCFEE 5261</strain>
    </source>
</reference>
<comment type="caution">
    <text evidence="1">The sequence shown here is derived from an EMBL/GenBank/DDBJ whole genome shotgun (WGS) entry which is preliminary data.</text>
</comment>
<evidence type="ECO:0000313" key="2">
    <source>
        <dbReference type="Proteomes" id="UP001241377"/>
    </source>
</evidence>
<proteinExistence type="predicted"/>
<keyword evidence="2" id="KW-1185">Reference proteome</keyword>
<sequence>MSDVTGAQEAVDNNSRRSSRRLSSSTIESSVTRLLVSTKHLLESLTQWSRKEADDKYVSDAYVKLGNDFRAASRAFTNAGVDFSDIGDVPQALRIILEAALSESPSPENLDRFLPNIRNIIVTLLQNLKSKQIKARSIAIEKPRLQEKSEGTSRASKLLSAESITRHLNSKIETPSTSLQSDSSDALSQLQSGNFLQRRASKRFSAYQYAKLTSMSPASIPTALPVLETTESTTEKEAIREKHADKRSSSPPQKVNNTKTIFLRLKDNTKKAQIHGSVTFASLRLLFVEKFAYSPGLDSFPSIYITDPSTSVAYELEEQSLVDIEEGSILTLKLPLESDLSNQELLKAINALRQVQELQYADLAAQIGNLALQPKKVNETTKEGTTQPTNVLGIEEITSLKQQFTSLRLMQAQYKRDVEADISSVIAKVKAFQEGGLNVSKSSNRAYMEGCHSKLSEESDILLTKVDDLQDLMEAMRKDVAQRGVRIGEKQLKNTNREIQAAKNSLKEMSQYITRERVVWKRIWESELDKVCEEQQFFNLQGDLTVDLEHDLKKIEKTFDLIEQCSLEQSKQNAQRRNKFFVPLMEPGKSLDKMKDAILTSVVALNPDHDRRLDAITRAEKLRDRERELMRKDQFQEELEDFVGDKKFKNAVGIDEVERLRRERDSENLKSSLSVPFT</sequence>
<protein>
    <submittedName>
        <fullName evidence="1">Uncharacterized protein</fullName>
    </submittedName>
</protein>
<organism evidence="1 2">
    <name type="scientific">Naganishia cerealis</name>
    <dbReference type="NCBI Taxonomy" id="610337"/>
    <lineage>
        <taxon>Eukaryota</taxon>
        <taxon>Fungi</taxon>
        <taxon>Dikarya</taxon>
        <taxon>Basidiomycota</taxon>
        <taxon>Agaricomycotina</taxon>
        <taxon>Tremellomycetes</taxon>
        <taxon>Filobasidiales</taxon>
        <taxon>Filobasidiaceae</taxon>
        <taxon>Naganishia</taxon>
    </lineage>
</organism>
<accession>A0ACC2VDF1</accession>
<dbReference type="Proteomes" id="UP001241377">
    <property type="component" value="Unassembled WGS sequence"/>
</dbReference>
<evidence type="ECO:0000313" key="1">
    <source>
        <dbReference type="EMBL" id="KAJ9097115.1"/>
    </source>
</evidence>
<gene>
    <name evidence="1" type="ORF">QFC19_006890</name>
</gene>
<name>A0ACC2VDF1_9TREE</name>